<evidence type="ECO:0000313" key="11">
    <source>
        <dbReference type="Proteomes" id="UP000001542"/>
    </source>
</evidence>
<keyword evidence="5 8" id="KW-0862">Zinc</keyword>
<keyword evidence="9" id="KW-0812">Transmembrane</keyword>
<evidence type="ECO:0000256" key="7">
    <source>
        <dbReference type="PIRSR" id="PIRSR601577-1"/>
    </source>
</evidence>
<comment type="cofactor">
    <cofactor evidence="8">
        <name>Zn(2+)</name>
        <dbReference type="ChEBI" id="CHEBI:29105"/>
    </cofactor>
    <text evidence="8">Binds 1 zinc ion per subunit.</text>
</comment>
<dbReference type="RefSeq" id="XP_001308949.1">
    <property type="nucleotide sequence ID" value="XM_001308948.1"/>
</dbReference>
<dbReference type="EMBL" id="DS113778">
    <property type="protein sequence ID" value="EAX96019.1"/>
    <property type="molecule type" value="Genomic_DNA"/>
</dbReference>
<dbReference type="InterPro" id="IPR001577">
    <property type="entry name" value="Peptidase_M8"/>
</dbReference>
<evidence type="ECO:0000256" key="9">
    <source>
        <dbReference type="SAM" id="Phobius"/>
    </source>
</evidence>
<dbReference type="Gene3D" id="3.10.170.20">
    <property type="match status" value="1"/>
</dbReference>
<dbReference type="PANTHER" id="PTHR10942:SF0">
    <property type="entry name" value="LEISHMANOLYSIN-LIKE PEPTIDASE"/>
    <property type="match status" value="1"/>
</dbReference>
<keyword evidence="11" id="KW-1185">Reference proteome</keyword>
<evidence type="ECO:0000256" key="3">
    <source>
        <dbReference type="ARBA" id="ARBA00022723"/>
    </source>
</evidence>
<comment type="similarity">
    <text evidence="1">Belongs to the peptidase M8 family.</text>
</comment>
<evidence type="ECO:0000256" key="8">
    <source>
        <dbReference type="PIRSR" id="PIRSR601577-2"/>
    </source>
</evidence>
<name>A2FGF5_TRIV3</name>
<dbReference type="GO" id="GO:0008233">
    <property type="term" value="F:peptidase activity"/>
    <property type="evidence" value="ECO:0000318"/>
    <property type="project" value="GO_Central"/>
</dbReference>
<organism evidence="10 11">
    <name type="scientific">Trichomonas vaginalis (strain ATCC PRA-98 / G3)</name>
    <dbReference type="NCBI Taxonomy" id="412133"/>
    <lineage>
        <taxon>Eukaryota</taxon>
        <taxon>Metamonada</taxon>
        <taxon>Parabasalia</taxon>
        <taxon>Trichomonadida</taxon>
        <taxon>Trichomonadidae</taxon>
        <taxon>Trichomonas</taxon>
    </lineage>
</organism>
<dbReference type="VEuPathDB" id="TrichDB:TVAG_369290"/>
<dbReference type="Proteomes" id="UP000001542">
    <property type="component" value="Unassembled WGS sequence"/>
</dbReference>
<evidence type="ECO:0000256" key="5">
    <source>
        <dbReference type="ARBA" id="ARBA00022833"/>
    </source>
</evidence>
<keyword evidence="9" id="KW-1133">Transmembrane helix</keyword>
<feature type="binding site" evidence="8">
    <location>
        <position position="158"/>
    </location>
    <ligand>
        <name>Zn(2+)</name>
        <dbReference type="ChEBI" id="CHEBI:29105"/>
        <note>catalytic</note>
    </ligand>
</feature>
<proteinExistence type="inferred from homology"/>
<keyword evidence="4" id="KW-0378">Hydrolase</keyword>
<feature type="transmembrane region" description="Helical" evidence="9">
    <location>
        <begin position="452"/>
        <end position="476"/>
    </location>
</feature>
<dbReference type="VEuPathDB" id="TrichDB:TVAGG3_0436040"/>
<dbReference type="GO" id="GO:0007155">
    <property type="term" value="P:cell adhesion"/>
    <property type="evidence" value="ECO:0007669"/>
    <property type="project" value="InterPro"/>
</dbReference>
<keyword evidence="6 8" id="KW-0482">Metalloprotease</keyword>
<protein>
    <submittedName>
        <fullName evidence="10">GP63-like</fullName>
    </submittedName>
</protein>
<feature type="active site" evidence="7">
    <location>
        <position position="72"/>
    </location>
</feature>
<dbReference type="OrthoDB" id="527990at2759"/>
<dbReference type="FunFam" id="3.10.170.20:FF:000019">
    <property type="match status" value="1"/>
</dbReference>
<dbReference type="AlphaFoldDB" id="A2FGF5"/>
<keyword evidence="9" id="KW-0472">Membrane</keyword>
<reference evidence="10" key="2">
    <citation type="journal article" date="2007" name="Science">
        <title>Draft genome sequence of the sexually transmitted pathogen Trichomonas vaginalis.</title>
        <authorList>
            <person name="Carlton J.M."/>
            <person name="Hirt R.P."/>
            <person name="Silva J.C."/>
            <person name="Delcher A.L."/>
            <person name="Schatz M."/>
            <person name="Zhao Q."/>
            <person name="Wortman J.R."/>
            <person name="Bidwell S.L."/>
            <person name="Alsmark U.C.M."/>
            <person name="Besteiro S."/>
            <person name="Sicheritz-Ponten T."/>
            <person name="Noel C.J."/>
            <person name="Dacks J.B."/>
            <person name="Foster P.G."/>
            <person name="Simillion C."/>
            <person name="Van de Peer Y."/>
            <person name="Miranda-Saavedra D."/>
            <person name="Barton G.J."/>
            <person name="Westrop G.D."/>
            <person name="Mueller S."/>
            <person name="Dessi D."/>
            <person name="Fiori P.L."/>
            <person name="Ren Q."/>
            <person name="Paulsen I."/>
            <person name="Zhang H."/>
            <person name="Bastida-Corcuera F.D."/>
            <person name="Simoes-Barbosa A."/>
            <person name="Brown M.T."/>
            <person name="Hayes R.D."/>
            <person name="Mukherjee M."/>
            <person name="Okumura C.Y."/>
            <person name="Schneider R."/>
            <person name="Smith A.J."/>
            <person name="Vanacova S."/>
            <person name="Villalvazo M."/>
            <person name="Haas B.J."/>
            <person name="Pertea M."/>
            <person name="Feldblyum T.V."/>
            <person name="Utterback T.R."/>
            <person name="Shu C.L."/>
            <person name="Osoegawa K."/>
            <person name="de Jong P.J."/>
            <person name="Hrdy I."/>
            <person name="Horvathova L."/>
            <person name="Zubacova Z."/>
            <person name="Dolezal P."/>
            <person name="Malik S.B."/>
            <person name="Logsdon J.M. Jr."/>
            <person name="Henze K."/>
            <person name="Gupta A."/>
            <person name="Wang C.C."/>
            <person name="Dunne R.L."/>
            <person name="Upcroft J.A."/>
            <person name="Upcroft P."/>
            <person name="White O."/>
            <person name="Salzberg S.L."/>
            <person name="Tang P."/>
            <person name="Chiu C.-H."/>
            <person name="Lee Y.-S."/>
            <person name="Embley T.M."/>
            <person name="Coombs G.H."/>
            <person name="Mottram J.C."/>
            <person name="Tachezy J."/>
            <person name="Fraser-Liggett C.M."/>
            <person name="Johnson P.J."/>
        </authorList>
    </citation>
    <scope>NUCLEOTIDE SEQUENCE [LARGE SCALE GENOMIC DNA]</scope>
    <source>
        <strain evidence="10">G3</strain>
    </source>
</reference>
<dbReference type="GO" id="GO:0046872">
    <property type="term" value="F:metal ion binding"/>
    <property type="evidence" value="ECO:0007669"/>
    <property type="project" value="UniProtKB-KW"/>
</dbReference>
<dbReference type="Gene3D" id="3.90.132.10">
    <property type="entry name" value="Leishmanolysin , domain 2"/>
    <property type="match status" value="1"/>
</dbReference>
<dbReference type="GO" id="GO:0016020">
    <property type="term" value="C:membrane"/>
    <property type="evidence" value="ECO:0007669"/>
    <property type="project" value="InterPro"/>
</dbReference>
<dbReference type="eggNOG" id="KOG2556">
    <property type="taxonomic scope" value="Eukaryota"/>
</dbReference>
<evidence type="ECO:0000313" key="10">
    <source>
        <dbReference type="EMBL" id="EAX96019.1"/>
    </source>
</evidence>
<dbReference type="GO" id="GO:0004222">
    <property type="term" value="F:metalloendopeptidase activity"/>
    <property type="evidence" value="ECO:0007669"/>
    <property type="project" value="InterPro"/>
</dbReference>
<dbReference type="Pfam" id="PF01457">
    <property type="entry name" value="Peptidase_M8"/>
    <property type="match status" value="1"/>
</dbReference>
<sequence length="499" mass="56833">MKFPDTDFALVATSYVHEDGSSEIAAAGSRDFIDSTFRPILGMVRFNPAFVPSTPSNLTDYDNNFFSTVLHELTHALGFMYPLFEHYHPINSTTPYGNNALCSFTKYGRKFTFLVTPYCHLFAKKRFGVETFYGDNGAKCPSGIELEDQGSSSTAGSHLEKRVYNSEIMVGDDTLTKIPFFRYSDATLSILMDTGFYQINWANAQPLVFGHPESIDGKPIEGFAIDPPQKSFPEKYLFDLTNDVGFDYRSITAYYNKLILEEYIDCSNPFFQLYCGEARYAFYNPVKSPVISSDILADYQLTIYPELYCWNNTANLPGRLTDVPQYTNAGDLKIDDICGTYKCNNYESFDFTIKDADGKTITKTCSKKNINEEFNHTLKAHYNNTEYIITKTNYCPDPERFCRTMKLSYMNFNKDPFDPNTKVLEGYPQTPPEWTFDYSDLDKELKAEKKKLAIALGVTCGISVIVVVSIVLCCYFKKKKSQPYQQQSDQVEEDMVNNP</sequence>
<dbReference type="KEGG" id="tva:4753784"/>
<dbReference type="GO" id="GO:0005737">
    <property type="term" value="C:cytoplasm"/>
    <property type="evidence" value="ECO:0000318"/>
    <property type="project" value="GO_Central"/>
</dbReference>
<evidence type="ECO:0000256" key="1">
    <source>
        <dbReference type="ARBA" id="ARBA00005860"/>
    </source>
</evidence>
<evidence type="ECO:0000256" key="2">
    <source>
        <dbReference type="ARBA" id="ARBA00022670"/>
    </source>
</evidence>
<evidence type="ECO:0000256" key="6">
    <source>
        <dbReference type="ARBA" id="ARBA00023049"/>
    </source>
</evidence>
<dbReference type="GO" id="GO:0006508">
    <property type="term" value="P:proteolysis"/>
    <property type="evidence" value="ECO:0007669"/>
    <property type="project" value="UniProtKB-KW"/>
</dbReference>
<dbReference type="SUPFAM" id="SSF55486">
    <property type="entry name" value="Metalloproteases ('zincins'), catalytic domain"/>
    <property type="match status" value="1"/>
</dbReference>
<dbReference type="InParanoid" id="A2FGF5"/>
<dbReference type="FunFam" id="3.90.132.10:FF:000003">
    <property type="entry name" value="GP63-like"/>
    <property type="match status" value="1"/>
</dbReference>
<accession>A2FGF5</accession>
<feature type="binding site" evidence="8">
    <location>
        <position position="75"/>
    </location>
    <ligand>
        <name>Zn(2+)</name>
        <dbReference type="ChEBI" id="CHEBI:29105"/>
        <note>catalytic</note>
    </ligand>
</feature>
<keyword evidence="3 8" id="KW-0479">Metal-binding</keyword>
<evidence type="ECO:0000256" key="4">
    <source>
        <dbReference type="ARBA" id="ARBA00022801"/>
    </source>
</evidence>
<reference evidence="10" key="1">
    <citation type="submission" date="2006-10" db="EMBL/GenBank/DDBJ databases">
        <authorList>
            <person name="Amadeo P."/>
            <person name="Zhao Q."/>
            <person name="Wortman J."/>
            <person name="Fraser-Liggett C."/>
            <person name="Carlton J."/>
        </authorList>
    </citation>
    <scope>NUCLEOTIDE SEQUENCE</scope>
    <source>
        <strain evidence="10">G3</strain>
    </source>
</reference>
<keyword evidence="2" id="KW-0645">Protease</keyword>
<gene>
    <name evidence="10" type="ORF">TVAG_369290</name>
</gene>
<feature type="binding site" evidence="8">
    <location>
        <position position="71"/>
    </location>
    <ligand>
        <name>Zn(2+)</name>
        <dbReference type="ChEBI" id="CHEBI:29105"/>
        <note>catalytic</note>
    </ligand>
</feature>
<dbReference type="PANTHER" id="PTHR10942">
    <property type="entry name" value="LEISHMANOLYSIN-LIKE PEPTIDASE"/>
    <property type="match status" value="1"/>
</dbReference>